<keyword evidence="3" id="KW-1185">Reference proteome</keyword>
<evidence type="ECO:0000313" key="2">
    <source>
        <dbReference type="EMBL" id="QCD41605.1"/>
    </source>
</evidence>
<dbReference type="AlphaFoldDB" id="A0A4P7W2J6"/>
<protein>
    <submittedName>
        <fullName evidence="2">Uncharacterized protein</fullName>
    </submittedName>
</protein>
<name>A0A4P7W2J6_9BACT</name>
<feature type="compositionally biased region" description="Low complexity" evidence="1">
    <location>
        <begin position="17"/>
        <end position="29"/>
    </location>
</feature>
<organism evidence="2 3">
    <name type="scientific">Duncaniella dubosii</name>
    <dbReference type="NCBI Taxonomy" id="2518971"/>
    <lineage>
        <taxon>Bacteria</taxon>
        <taxon>Pseudomonadati</taxon>
        <taxon>Bacteroidota</taxon>
        <taxon>Bacteroidia</taxon>
        <taxon>Bacteroidales</taxon>
        <taxon>Muribaculaceae</taxon>
        <taxon>Duncaniella</taxon>
    </lineage>
</organism>
<proteinExistence type="predicted"/>
<dbReference type="RefSeq" id="WP_136414368.1">
    <property type="nucleotide sequence ID" value="NZ_CAXHQF010000007.1"/>
</dbReference>
<sequence length="62" mass="7036">MTPAPLEFVRHPENDTTDPAQQTTDTQTPPQKPDTENNTTDIDRHIILNTPRKSVWDTPLTP</sequence>
<dbReference type="Proteomes" id="UP000297149">
    <property type="component" value="Chromosome"/>
</dbReference>
<accession>A0A4P7W2J6</accession>
<feature type="region of interest" description="Disordered" evidence="1">
    <location>
        <begin position="1"/>
        <end position="62"/>
    </location>
</feature>
<dbReference type="EMBL" id="CP039396">
    <property type="protein sequence ID" value="QCD41605.1"/>
    <property type="molecule type" value="Genomic_DNA"/>
</dbReference>
<dbReference type="KEGG" id="ddb:E7747_04485"/>
<reference evidence="3" key="1">
    <citation type="submission" date="2019-02" db="EMBL/GenBank/DDBJ databases">
        <title>Isolation and identification of novel species under the genus Muribaculum.</title>
        <authorList>
            <person name="Miyake S."/>
            <person name="Ding Y."/>
            <person name="Low A."/>
            <person name="Soh M."/>
            <person name="Seedorf H."/>
        </authorList>
    </citation>
    <scope>NUCLEOTIDE SEQUENCE [LARGE SCALE GENOMIC DNA]</scope>
    <source>
        <strain evidence="3">H5</strain>
    </source>
</reference>
<gene>
    <name evidence="2" type="ORF">E7747_04485</name>
</gene>
<evidence type="ECO:0000313" key="3">
    <source>
        <dbReference type="Proteomes" id="UP000297149"/>
    </source>
</evidence>
<evidence type="ECO:0000256" key="1">
    <source>
        <dbReference type="SAM" id="MobiDB-lite"/>
    </source>
</evidence>